<evidence type="ECO:0000313" key="2">
    <source>
        <dbReference type="Proteomes" id="UP001604336"/>
    </source>
</evidence>
<dbReference type="EMBL" id="JBFOLK010000013">
    <property type="protein sequence ID" value="KAL2467008.1"/>
    <property type="molecule type" value="Genomic_DNA"/>
</dbReference>
<dbReference type="Proteomes" id="UP001604336">
    <property type="component" value="Unassembled WGS sequence"/>
</dbReference>
<comment type="caution">
    <text evidence="1">The sequence shown here is derived from an EMBL/GenBank/DDBJ whole genome shotgun (WGS) entry which is preliminary data.</text>
</comment>
<dbReference type="PANTHER" id="PTHR36056:SF1">
    <property type="entry name" value="PROTEIN, PUTATIVE-RELATED"/>
    <property type="match status" value="1"/>
</dbReference>
<evidence type="ECO:0000313" key="1">
    <source>
        <dbReference type="EMBL" id="KAL2467008.1"/>
    </source>
</evidence>
<gene>
    <name evidence="1" type="ORF">Adt_42859</name>
</gene>
<sequence>MEVTASAHENLESKDDIDLVMHCKFANFPTRTCSSSSIKDTPIDLDPITEDESINENKLSEGSGVHATDMLIDSSSGVASSGRSHELKSFNSDILKAPIVEEKLGVTSISRRGTMLKV</sequence>
<reference evidence="2" key="1">
    <citation type="submission" date="2024-07" db="EMBL/GenBank/DDBJ databases">
        <title>Two chromosome-level genome assemblies of Korean endemic species Abeliophyllum distichum and Forsythia ovata (Oleaceae).</title>
        <authorList>
            <person name="Jang H."/>
        </authorList>
    </citation>
    <scope>NUCLEOTIDE SEQUENCE [LARGE SCALE GENOMIC DNA]</scope>
</reference>
<dbReference type="InterPro" id="IPR040276">
    <property type="entry name" value="At4g26450-like"/>
</dbReference>
<proteinExistence type="predicted"/>
<accession>A0ABD1PSV4</accession>
<dbReference type="PANTHER" id="PTHR36056">
    <property type="entry name" value="PROTEIN, PUTATIVE-RELATED"/>
    <property type="match status" value="1"/>
</dbReference>
<dbReference type="AlphaFoldDB" id="A0ABD1PSV4"/>
<protein>
    <submittedName>
        <fullName evidence="1">Uncharacterized protein</fullName>
    </submittedName>
</protein>
<name>A0ABD1PSV4_9LAMI</name>
<keyword evidence="2" id="KW-1185">Reference proteome</keyword>
<organism evidence="1 2">
    <name type="scientific">Abeliophyllum distichum</name>
    <dbReference type="NCBI Taxonomy" id="126358"/>
    <lineage>
        <taxon>Eukaryota</taxon>
        <taxon>Viridiplantae</taxon>
        <taxon>Streptophyta</taxon>
        <taxon>Embryophyta</taxon>
        <taxon>Tracheophyta</taxon>
        <taxon>Spermatophyta</taxon>
        <taxon>Magnoliopsida</taxon>
        <taxon>eudicotyledons</taxon>
        <taxon>Gunneridae</taxon>
        <taxon>Pentapetalae</taxon>
        <taxon>asterids</taxon>
        <taxon>lamiids</taxon>
        <taxon>Lamiales</taxon>
        <taxon>Oleaceae</taxon>
        <taxon>Forsythieae</taxon>
        <taxon>Abeliophyllum</taxon>
    </lineage>
</organism>